<evidence type="ECO:0000256" key="6">
    <source>
        <dbReference type="ARBA" id="ARBA00023034"/>
    </source>
</evidence>
<dbReference type="InterPro" id="IPR016024">
    <property type="entry name" value="ARM-type_fold"/>
</dbReference>
<dbReference type="AlphaFoldDB" id="A0AAI9WXX0"/>
<dbReference type="SUPFAM" id="SSF49348">
    <property type="entry name" value="Clathrin adaptor appendage domain"/>
    <property type="match status" value="1"/>
</dbReference>
<dbReference type="InterPro" id="IPR017107">
    <property type="entry name" value="AP1_complex_gsu"/>
</dbReference>
<dbReference type="InterPro" id="IPR013041">
    <property type="entry name" value="Clathrin_app_Ig-like_sf"/>
</dbReference>
<evidence type="ECO:0000256" key="4">
    <source>
        <dbReference type="ARBA" id="ARBA00022448"/>
    </source>
</evidence>
<dbReference type="EMBL" id="JAHUZD010000102">
    <property type="protein sequence ID" value="KAI3404439.2"/>
    <property type="molecule type" value="Genomic_DNA"/>
</dbReference>
<dbReference type="PANTHER" id="PTHR22780">
    <property type="entry name" value="ADAPTIN, ALPHA/GAMMA/EPSILON"/>
    <property type="match status" value="1"/>
</dbReference>
<keyword evidence="7 9" id="KW-0472">Membrane</keyword>
<comment type="similarity">
    <text evidence="3 9">Belongs to the adaptor complexes large subunit family.</text>
</comment>
<evidence type="ECO:0000313" key="12">
    <source>
        <dbReference type="Proteomes" id="UP001202479"/>
    </source>
</evidence>
<dbReference type="GO" id="GO:0030121">
    <property type="term" value="C:AP-1 adaptor complex"/>
    <property type="evidence" value="ECO:0007669"/>
    <property type="project" value="InterPro"/>
</dbReference>
<evidence type="ECO:0000256" key="2">
    <source>
        <dbReference type="ARBA" id="ARBA00004555"/>
    </source>
</evidence>
<keyword evidence="6 9" id="KW-0333">Golgi apparatus</keyword>
<feature type="domain" description="GAE" evidence="10">
    <location>
        <begin position="690"/>
        <end position="805"/>
    </location>
</feature>
<dbReference type="GeneID" id="73380353"/>
<reference evidence="11" key="1">
    <citation type="journal article" date="2022" name="DNA Res.">
        <title>Genome analysis of five recently described species of the CUG-Ser clade uncovers Candida theae as a new hybrid lineage with pathogenic potential in the Candida parapsilosis species complex.</title>
        <authorList>
            <person name="Mixao V."/>
            <person name="Del Olmo V."/>
            <person name="Hegedusova E."/>
            <person name="Saus E."/>
            <person name="Pryszcz L."/>
            <person name="Cillingova A."/>
            <person name="Nosek J."/>
            <person name="Gabaldon T."/>
        </authorList>
    </citation>
    <scope>NUCLEOTIDE SEQUENCE</scope>
    <source>
        <strain evidence="11">CBS 10844</strain>
    </source>
</reference>
<dbReference type="InterPro" id="IPR011989">
    <property type="entry name" value="ARM-like"/>
</dbReference>
<dbReference type="RefSeq" id="XP_049180184.1">
    <property type="nucleotide sequence ID" value="XM_049323997.1"/>
</dbReference>
<evidence type="ECO:0000256" key="5">
    <source>
        <dbReference type="ARBA" id="ARBA00022927"/>
    </source>
</evidence>
<evidence type="ECO:0000256" key="8">
    <source>
        <dbReference type="ARBA" id="ARBA00023329"/>
    </source>
</evidence>
<comment type="subcellular location">
    <subcellularLocation>
        <location evidence="1">Cytoplasmic vesicle membrane</location>
    </subcellularLocation>
    <subcellularLocation>
        <location evidence="2">Golgi apparatus</location>
    </subcellularLocation>
</comment>
<evidence type="ECO:0000259" key="10">
    <source>
        <dbReference type="PROSITE" id="PS50180"/>
    </source>
</evidence>
<name>A0AAI9WXX0_9ASCO</name>
<dbReference type="GO" id="GO:0005829">
    <property type="term" value="C:cytosol"/>
    <property type="evidence" value="ECO:0007669"/>
    <property type="project" value="GOC"/>
</dbReference>
<dbReference type="GO" id="GO:0016482">
    <property type="term" value="P:cytosolic transport"/>
    <property type="evidence" value="ECO:0007669"/>
    <property type="project" value="UniProtKB-ARBA"/>
</dbReference>
<dbReference type="GO" id="GO:0016192">
    <property type="term" value="P:vesicle-mediated transport"/>
    <property type="evidence" value="ECO:0007669"/>
    <property type="project" value="InterPro"/>
</dbReference>
<dbReference type="PIRSF" id="PIRSF037094">
    <property type="entry name" value="AP1_complex_gamma"/>
    <property type="match status" value="1"/>
</dbReference>
<evidence type="ECO:0000256" key="1">
    <source>
        <dbReference type="ARBA" id="ARBA00004156"/>
    </source>
</evidence>
<protein>
    <recommendedName>
        <fullName evidence="9">AP-1 complex subunit gamma</fullName>
    </recommendedName>
</protein>
<dbReference type="Proteomes" id="UP001202479">
    <property type="component" value="Unassembled WGS sequence"/>
</dbReference>
<evidence type="ECO:0000256" key="9">
    <source>
        <dbReference type="PIRNR" id="PIRNR037094"/>
    </source>
</evidence>
<dbReference type="InterPro" id="IPR002553">
    <property type="entry name" value="Clathrin/coatomer_adapt-like_N"/>
</dbReference>
<dbReference type="SMART" id="SM00809">
    <property type="entry name" value="Alpha_adaptinC2"/>
    <property type="match status" value="1"/>
</dbReference>
<keyword evidence="4 9" id="KW-0813">Transport</keyword>
<comment type="caution">
    <text evidence="11">The sequence shown here is derived from an EMBL/GenBank/DDBJ whole genome shotgun (WGS) entry which is preliminary data.</text>
</comment>
<dbReference type="Gene3D" id="1.25.10.10">
    <property type="entry name" value="Leucine-rich Repeat Variant"/>
    <property type="match status" value="1"/>
</dbReference>
<dbReference type="GO" id="GO:0006886">
    <property type="term" value="P:intracellular protein transport"/>
    <property type="evidence" value="ECO:0007669"/>
    <property type="project" value="UniProtKB-UniRule"/>
</dbReference>
<dbReference type="Pfam" id="PF01602">
    <property type="entry name" value="Adaptin_N"/>
    <property type="match status" value="1"/>
</dbReference>
<organism evidence="11 12">
    <name type="scientific">Candida oxycetoniae</name>
    <dbReference type="NCBI Taxonomy" id="497107"/>
    <lineage>
        <taxon>Eukaryota</taxon>
        <taxon>Fungi</taxon>
        <taxon>Dikarya</taxon>
        <taxon>Ascomycota</taxon>
        <taxon>Saccharomycotina</taxon>
        <taxon>Pichiomycetes</taxon>
        <taxon>Debaryomycetaceae</taxon>
        <taxon>Candida/Lodderomyces clade</taxon>
        <taxon>Candida</taxon>
    </lineage>
</organism>
<sequence>MGSLKSFIKAVRKAKTIADERAVIQKESASIRTSFRDLSLDQTTRRINISKLLYLYIMGEKTHFGQVECLKLLASPRFADKRLGYLACMLILDENQEVLTLLTNSLDNDMQHPNSYIVGLALCCLGNIASPELARDLYTNVETIMDTKNNFLKKKACFVAAKLVEKEPELSEFFLPRALDLINEKNSSVLLGTLRLIEALCKVSEENKASLVITIPKIVNHLKRITTSGYQPDYDVMGTTDPFLQVSLLSTIRTLAVGQQYTEEVNDILTQVASNLDSGKNAAHAILYECVKTIFAIDSDQSLKILGVNLLGKFLSTRDNNTRYVALDTLLKIVNIEPLAVQRHRTIIVNCLTDEDISIRRRALELSFGIINEQNIRVMAREILSFLENCTNQELKSYVTSQLTIAVSKYSPNEKWRFDTLVRTLKAGGNCVTPDIISNILASILQCSDQELKKHIVAKLLAACLEDGDQYGLALITTWTLGEYGDIILGTQVEVKGKSITVEESVISDLFDTLLVNSIYTDQELVQLTAFILTATLKLSIKFKNPKVIEHLRQIINSKTYDSNLEIQIRAVEYQEIFGQDAVLKRGLLARMPPPPIKERESLTLHKSNTNTYSTNSTTTAQVNRGNSAFLKGAASRQDNLLLDLFNTEDDGPKTTTQNDVLSDIFGNSSGSSSSTAATTTTTATSTTVPSSSAINVFENSNIKVVFVPRDFAGNGEATIEAVVTSNNSHSKIEQVQLLIAVPKTQKLNITSTSGKGFLVYGKDQINQILKIVGRPGAKLKLRVKLKYKIDGVPTEDQFDFAGFEKTL</sequence>
<dbReference type="InterPro" id="IPR050840">
    <property type="entry name" value="Adaptor_Complx_Large_Subunit"/>
</dbReference>
<evidence type="ECO:0000256" key="3">
    <source>
        <dbReference type="ARBA" id="ARBA00006613"/>
    </source>
</evidence>
<keyword evidence="12" id="KW-1185">Reference proteome</keyword>
<proteinExistence type="inferred from homology"/>
<dbReference type="PROSITE" id="PS50180">
    <property type="entry name" value="GAE"/>
    <property type="match status" value="1"/>
</dbReference>
<keyword evidence="5 9" id="KW-0653">Protein transport</keyword>
<dbReference type="InterPro" id="IPR008153">
    <property type="entry name" value="GAE_dom"/>
</dbReference>
<keyword evidence="8 9" id="KW-0968">Cytoplasmic vesicle</keyword>
<gene>
    <name evidence="11" type="ORF">KGF56_002736</name>
</gene>
<dbReference type="Pfam" id="PF02883">
    <property type="entry name" value="Alpha_adaptinC2"/>
    <property type="match status" value="1"/>
</dbReference>
<dbReference type="InterPro" id="IPR008152">
    <property type="entry name" value="Clathrin_a/b/g-adaptin_app_Ig"/>
</dbReference>
<dbReference type="SUPFAM" id="SSF48371">
    <property type="entry name" value="ARM repeat"/>
    <property type="match status" value="1"/>
</dbReference>
<evidence type="ECO:0000313" key="11">
    <source>
        <dbReference type="EMBL" id="KAI3404439.2"/>
    </source>
</evidence>
<evidence type="ECO:0000256" key="7">
    <source>
        <dbReference type="ARBA" id="ARBA00023136"/>
    </source>
</evidence>
<dbReference type="Gene3D" id="2.60.40.1230">
    <property type="match status" value="1"/>
</dbReference>
<accession>A0AAI9WXX0</accession>